<evidence type="ECO:0000256" key="2">
    <source>
        <dbReference type="SAM" id="Phobius"/>
    </source>
</evidence>
<proteinExistence type="predicted"/>
<accession>A0AA39STM3</accession>
<dbReference type="Proteomes" id="UP001168877">
    <property type="component" value="Unassembled WGS sequence"/>
</dbReference>
<protein>
    <submittedName>
        <fullName evidence="3">Uncharacterized protein</fullName>
    </submittedName>
</protein>
<reference evidence="3" key="2">
    <citation type="submission" date="2023-06" db="EMBL/GenBank/DDBJ databases">
        <authorList>
            <person name="Swenson N.G."/>
            <person name="Wegrzyn J.L."/>
            <person name="Mcevoy S.L."/>
        </authorList>
    </citation>
    <scope>NUCLEOTIDE SEQUENCE</scope>
    <source>
        <strain evidence="3">NS2018</strain>
        <tissue evidence="3">Leaf</tissue>
    </source>
</reference>
<keyword evidence="2" id="KW-1133">Transmembrane helix</keyword>
<comment type="caution">
    <text evidence="3">The sequence shown here is derived from an EMBL/GenBank/DDBJ whole genome shotgun (WGS) entry which is preliminary data.</text>
</comment>
<evidence type="ECO:0000256" key="1">
    <source>
        <dbReference type="SAM" id="MobiDB-lite"/>
    </source>
</evidence>
<keyword evidence="4" id="KW-1185">Reference proteome</keyword>
<sequence length="134" mass="15174">MNILAIDISANIDPMRLPNARRRHLSEKKLAIILVSCVVSAMGVLVLGWVIFMGKRKLRIQANATDNFVDKNKLGEGGFGPVYRVAMEEEDEENEDFEEDEDGDGPQEEEEALFDEKEEWSDGDEEEALVDEEE</sequence>
<keyword evidence="2" id="KW-0812">Transmembrane</keyword>
<evidence type="ECO:0000313" key="3">
    <source>
        <dbReference type="EMBL" id="KAK0599602.1"/>
    </source>
</evidence>
<evidence type="ECO:0000313" key="4">
    <source>
        <dbReference type="Proteomes" id="UP001168877"/>
    </source>
</evidence>
<reference evidence="3" key="1">
    <citation type="journal article" date="2022" name="Plant J.">
        <title>Strategies of tolerance reflected in two North American maple genomes.</title>
        <authorList>
            <person name="McEvoy S.L."/>
            <person name="Sezen U.U."/>
            <person name="Trouern-Trend A."/>
            <person name="McMahon S.M."/>
            <person name="Schaberg P.G."/>
            <person name="Yang J."/>
            <person name="Wegrzyn J.L."/>
            <person name="Swenson N.G."/>
        </authorList>
    </citation>
    <scope>NUCLEOTIDE SEQUENCE</scope>
    <source>
        <strain evidence="3">NS2018</strain>
    </source>
</reference>
<keyword evidence="2" id="KW-0472">Membrane</keyword>
<name>A0AA39STM3_ACESA</name>
<gene>
    <name evidence="3" type="ORF">LWI29_006848</name>
</gene>
<feature type="region of interest" description="Disordered" evidence="1">
    <location>
        <begin position="88"/>
        <end position="134"/>
    </location>
</feature>
<dbReference type="Gene3D" id="3.30.200.20">
    <property type="entry name" value="Phosphorylase Kinase, domain 1"/>
    <property type="match status" value="1"/>
</dbReference>
<dbReference type="EMBL" id="JAUESC010000003">
    <property type="protein sequence ID" value="KAK0599602.1"/>
    <property type="molecule type" value="Genomic_DNA"/>
</dbReference>
<organism evidence="3 4">
    <name type="scientific">Acer saccharum</name>
    <name type="common">Sugar maple</name>
    <dbReference type="NCBI Taxonomy" id="4024"/>
    <lineage>
        <taxon>Eukaryota</taxon>
        <taxon>Viridiplantae</taxon>
        <taxon>Streptophyta</taxon>
        <taxon>Embryophyta</taxon>
        <taxon>Tracheophyta</taxon>
        <taxon>Spermatophyta</taxon>
        <taxon>Magnoliopsida</taxon>
        <taxon>eudicotyledons</taxon>
        <taxon>Gunneridae</taxon>
        <taxon>Pentapetalae</taxon>
        <taxon>rosids</taxon>
        <taxon>malvids</taxon>
        <taxon>Sapindales</taxon>
        <taxon>Sapindaceae</taxon>
        <taxon>Hippocastanoideae</taxon>
        <taxon>Acereae</taxon>
        <taxon>Acer</taxon>
    </lineage>
</organism>
<dbReference type="AlphaFoldDB" id="A0AA39STM3"/>
<feature type="transmembrane region" description="Helical" evidence="2">
    <location>
        <begin position="30"/>
        <end position="52"/>
    </location>
</feature>